<evidence type="ECO:0000313" key="2">
    <source>
        <dbReference type="Proteomes" id="UP000594262"/>
    </source>
</evidence>
<evidence type="ECO:0000313" key="1">
    <source>
        <dbReference type="EnsemblMetazoa" id="CLYHEMP017257.1"/>
    </source>
</evidence>
<dbReference type="EnsemblMetazoa" id="CLYHEMT017257.1">
    <property type="protein sequence ID" value="CLYHEMP017257.1"/>
    <property type="gene ID" value="CLYHEMG017257"/>
</dbReference>
<dbReference type="Proteomes" id="UP000594262">
    <property type="component" value="Unplaced"/>
</dbReference>
<sequence length="126" mass="14998">VVESPIKRKDFIKSCKRFKIEDVNQLEYWQCVKHYLFNNLGFKRLHDPVAHSLFRTNEKYVASLKSPRPPTIANPFEDAAFLVLSKPRMSFDFPGFFRRYPSCMRKIKEIRDELNIRITTPNAQKF</sequence>
<accession>A0A7M5X4H2</accession>
<proteinExistence type="predicted"/>
<reference evidence="1" key="1">
    <citation type="submission" date="2021-01" db="UniProtKB">
        <authorList>
            <consortium name="EnsemblMetazoa"/>
        </authorList>
    </citation>
    <scope>IDENTIFICATION</scope>
</reference>
<keyword evidence="2" id="KW-1185">Reference proteome</keyword>
<dbReference type="AlphaFoldDB" id="A0A7M5X4H2"/>
<name>A0A7M5X4H2_9CNID</name>
<organism evidence="1 2">
    <name type="scientific">Clytia hemisphaerica</name>
    <dbReference type="NCBI Taxonomy" id="252671"/>
    <lineage>
        <taxon>Eukaryota</taxon>
        <taxon>Metazoa</taxon>
        <taxon>Cnidaria</taxon>
        <taxon>Hydrozoa</taxon>
        <taxon>Hydroidolina</taxon>
        <taxon>Leptothecata</taxon>
        <taxon>Obeliida</taxon>
        <taxon>Clytiidae</taxon>
        <taxon>Clytia</taxon>
    </lineage>
</organism>
<protein>
    <submittedName>
        <fullName evidence="1">Uncharacterized protein</fullName>
    </submittedName>
</protein>